<organism evidence="2 3">
    <name type="scientific">Quercus lobata</name>
    <name type="common">Valley oak</name>
    <dbReference type="NCBI Taxonomy" id="97700"/>
    <lineage>
        <taxon>Eukaryota</taxon>
        <taxon>Viridiplantae</taxon>
        <taxon>Streptophyta</taxon>
        <taxon>Embryophyta</taxon>
        <taxon>Tracheophyta</taxon>
        <taxon>Spermatophyta</taxon>
        <taxon>Magnoliopsida</taxon>
        <taxon>eudicotyledons</taxon>
        <taxon>Gunneridae</taxon>
        <taxon>Pentapetalae</taxon>
        <taxon>rosids</taxon>
        <taxon>fabids</taxon>
        <taxon>Fagales</taxon>
        <taxon>Fagaceae</taxon>
        <taxon>Quercus</taxon>
    </lineage>
</organism>
<proteinExistence type="predicted"/>
<dbReference type="InParanoid" id="A0A7N2R2R6"/>
<keyword evidence="1" id="KW-0472">Membrane</keyword>
<feature type="transmembrane region" description="Helical" evidence="1">
    <location>
        <begin position="81"/>
        <end position="99"/>
    </location>
</feature>
<dbReference type="Proteomes" id="UP000594261">
    <property type="component" value="Chromosome 4"/>
</dbReference>
<dbReference type="Gramene" id="QL04p024552:mrna">
    <property type="protein sequence ID" value="QL04p024552:mrna"/>
    <property type="gene ID" value="QL04p024552"/>
</dbReference>
<keyword evidence="3" id="KW-1185">Reference proteome</keyword>
<protein>
    <submittedName>
        <fullName evidence="2">Uncharacterized protein</fullName>
    </submittedName>
</protein>
<reference evidence="2 3" key="1">
    <citation type="journal article" date="2016" name="G3 (Bethesda)">
        <title>First Draft Assembly and Annotation of the Genome of a California Endemic Oak Quercus lobata Nee (Fagaceae).</title>
        <authorList>
            <person name="Sork V.L."/>
            <person name="Fitz-Gibbon S.T."/>
            <person name="Puiu D."/>
            <person name="Crepeau M."/>
            <person name="Gugger P.F."/>
            <person name="Sherman R."/>
            <person name="Stevens K."/>
            <person name="Langley C.H."/>
            <person name="Pellegrini M."/>
            <person name="Salzberg S.L."/>
        </authorList>
    </citation>
    <scope>NUCLEOTIDE SEQUENCE [LARGE SCALE GENOMIC DNA]</scope>
    <source>
        <strain evidence="2 3">cv. SW786</strain>
    </source>
</reference>
<reference evidence="2" key="2">
    <citation type="submission" date="2021-01" db="UniProtKB">
        <authorList>
            <consortium name="EnsemblPlants"/>
        </authorList>
    </citation>
    <scope>IDENTIFICATION</scope>
</reference>
<keyword evidence="1" id="KW-1133">Transmembrane helix</keyword>
<feature type="transmembrane region" description="Helical" evidence="1">
    <location>
        <begin position="105"/>
        <end position="126"/>
    </location>
</feature>
<evidence type="ECO:0000313" key="2">
    <source>
        <dbReference type="EnsemblPlants" id="QL04p024552:mrna"/>
    </source>
</evidence>
<evidence type="ECO:0000313" key="3">
    <source>
        <dbReference type="Proteomes" id="UP000594261"/>
    </source>
</evidence>
<accession>A0A7N2R2R6</accession>
<name>A0A7N2R2R6_QUELO</name>
<dbReference type="EnsemblPlants" id="QL04p024552:mrna">
    <property type="protein sequence ID" value="QL04p024552:mrna"/>
    <property type="gene ID" value="QL04p024552"/>
</dbReference>
<evidence type="ECO:0000256" key="1">
    <source>
        <dbReference type="SAM" id="Phobius"/>
    </source>
</evidence>
<keyword evidence="1" id="KW-0812">Transmembrane</keyword>
<dbReference type="EMBL" id="LRBV02000004">
    <property type="status" value="NOT_ANNOTATED_CDS"/>
    <property type="molecule type" value="Genomic_DNA"/>
</dbReference>
<sequence>MDTSTCIHNSSNYISPSMRYRYVKVGTTSATEVADSCRVEKITRTSWPRMNWYMVLRFHGFKVIVKAFAEESYATSMTRTMFNAGSVVALYYVLVGIWGYPYYLIMIHLAVKFLFGTPFVVAFLIYKWRRRNFSMYDTIEDFLQSHNNLVPIRYSYSKIKKMTNGVREKLGGGFATVFKGKL</sequence>
<dbReference type="AlphaFoldDB" id="A0A7N2R2R6"/>